<keyword evidence="3" id="KW-1185">Reference proteome</keyword>
<proteinExistence type="predicted"/>
<dbReference type="RefSeq" id="WP_189078180.1">
    <property type="nucleotide sequence ID" value="NZ_BMMX01000003.1"/>
</dbReference>
<reference evidence="2" key="2">
    <citation type="submission" date="2020-09" db="EMBL/GenBank/DDBJ databases">
        <authorList>
            <person name="Sun Q."/>
            <person name="Zhou Y."/>
        </authorList>
    </citation>
    <scope>NUCLEOTIDE SEQUENCE</scope>
    <source>
        <strain evidence="2">CGMCC 4.7299</strain>
    </source>
</reference>
<gene>
    <name evidence="2" type="ORF">GCM10012284_13140</name>
</gene>
<keyword evidence="1" id="KW-0472">Membrane</keyword>
<evidence type="ECO:0000256" key="1">
    <source>
        <dbReference type="SAM" id="Phobius"/>
    </source>
</evidence>
<accession>A0A8J3FM59</accession>
<protein>
    <submittedName>
        <fullName evidence="2">Uncharacterized protein</fullName>
    </submittedName>
</protein>
<keyword evidence="1" id="KW-1133">Transmembrane helix</keyword>
<feature type="transmembrane region" description="Helical" evidence="1">
    <location>
        <begin position="40"/>
        <end position="64"/>
    </location>
</feature>
<comment type="caution">
    <text evidence="2">The sequence shown here is derived from an EMBL/GenBank/DDBJ whole genome shotgun (WGS) entry which is preliminary data.</text>
</comment>
<dbReference type="Proteomes" id="UP000656042">
    <property type="component" value="Unassembled WGS sequence"/>
</dbReference>
<evidence type="ECO:0000313" key="3">
    <source>
        <dbReference type="Proteomes" id="UP000656042"/>
    </source>
</evidence>
<dbReference type="AlphaFoldDB" id="A0A8J3FM59"/>
<feature type="transmembrane region" description="Helical" evidence="1">
    <location>
        <begin position="110"/>
        <end position="133"/>
    </location>
</feature>
<keyword evidence="1" id="KW-0812">Transmembrane</keyword>
<reference evidence="2" key="1">
    <citation type="journal article" date="2014" name="Int. J. Syst. Evol. Microbiol.">
        <title>Complete genome sequence of Corynebacterium casei LMG S-19264T (=DSM 44701T), isolated from a smear-ripened cheese.</title>
        <authorList>
            <consortium name="US DOE Joint Genome Institute (JGI-PGF)"/>
            <person name="Walter F."/>
            <person name="Albersmeier A."/>
            <person name="Kalinowski J."/>
            <person name="Ruckert C."/>
        </authorList>
    </citation>
    <scope>NUCLEOTIDE SEQUENCE</scope>
    <source>
        <strain evidence="2">CGMCC 4.7299</strain>
    </source>
</reference>
<feature type="transmembrane region" description="Helical" evidence="1">
    <location>
        <begin position="76"/>
        <end position="98"/>
    </location>
</feature>
<dbReference type="EMBL" id="BMMX01000003">
    <property type="protein sequence ID" value="GGK80582.1"/>
    <property type="molecule type" value="Genomic_DNA"/>
</dbReference>
<sequence length="152" mass="15928">MSAGVRWWRRVLVAAGVAIAGYALVGALTDNDVNKFGVPLFLVVVLVLHDAVFLPAVLGAGAALRRFVPRRARWSVQAGALISLAVLVVGLPPVLGFGRAADNPSALPRPYGWGLLAVLAAVWAGVAITATVARHRRDGRRDAPGRRGVPGE</sequence>
<organism evidence="2 3">
    <name type="scientific">Mangrovihabitans endophyticus</name>
    <dbReference type="NCBI Taxonomy" id="1751298"/>
    <lineage>
        <taxon>Bacteria</taxon>
        <taxon>Bacillati</taxon>
        <taxon>Actinomycetota</taxon>
        <taxon>Actinomycetes</taxon>
        <taxon>Micromonosporales</taxon>
        <taxon>Micromonosporaceae</taxon>
        <taxon>Mangrovihabitans</taxon>
    </lineage>
</organism>
<name>A0A8J3FM59_9ACTN</name>
<feature type="transmembrane region" description="Helical" evidence="1">
    <location>
        <begin position="7"/>
        <end position="28"/>
    </location>
</feature>
<evidence type="ECO:0000313" key="2">
    <source>
        <dbReference type="EMBL" id="GGK80582.1"/>
    </source>
</evidence>